<sequence>MHSRSPFHWNSTLTMRNTSSIQWTFVHWKRLASVKEPHHSSPQLRCLRLFPHCLCSITSWT</sequence>
<proteinExistence type="evidence at transcript level"/>
<protein>
    <submittedName>
        <fullName evidence="1">PRO2893</fullName>
    </submittedName>
</protein>
<evidence type="ECO:0000313" key="1">
    <source>
        <dbReference type="EMBL" id="AAF71136.1"/>
    </source>
</evidence>
<organism evidence="1">
    <name type="scientific">Homo sapiens</name>
    <name type="common">Human</name>
    <dbReference type="NCBI Taxonomy" id="9606"/>
    <lineage>
        <taxon>Eukaryota</taxon>
        <taxon>Metazoa</taxon>
        <taxon>Chordata</taxon>
        <taxon>Craniata</taxon>
        <taxon>Vertebrata</taxon>
        <taxon>Euteleostomi</taxon>
        <taxon>Mammalia</taxon>
        <taxon>Eutheria</taxon>
        <taxon>Euarchontoglires</taxon>
        <taxon>Primates</taxon>
        <taxon>Haplorrhini</taxon>
        <taxon>Catarrhini</taxon>
        <taxon>Hominidae</taxon>
        <taxon>Homo</taxon>
    </lineage>
</organism>
<reference evidence="1" key="1">
    <citation type="submission" date="1998-12" db="EMBL/GenBank/DDBJ databases">
        <title>Functional prediction of the coding sequences of 121 new genes deduced by analysis of cDNA clones from human fetal liver.</title>
        <authorList>
            <person name="Zhang C."/>
            <person name="Yu Y."/>
            <person name="Zhang S."/>
            <person name="Wei H."/>
            <person name="Zhou G."/>
            <person name="Ouyang S."/>
            <person name="Luo L."/>
            <person name="Bi J."/>
            <person name="Liu M."/>
            <person name="He F."/>
        </authorList>
    </citation>
    <scope>NUCLEOTIDE SEQUENCE</scope>
    <source>
        <tissue evidence="1">Liver</tissue>
    </source>
</reference>
<name>Q9P1C2_HUMAN</name>
<dbReference type="AlphaFoldDB" id="Q9P1C2"/>
<accession>Q9P1C2</accession>
<dbReference type="EMBL" id="AF116716">
    <property type="protein sequence ID" value="AAF71136.1"/>
    <property type="molecule type" value="mRNA"/>
</dbReference>